<evidence type="ECO:0000313" key="2">
    <source>
        <dbReference type="Proteomes" id="UP001469553"/>
    </source>
</evidence>
<reference evidence="1 2" key="1">
    <citation type="submission" date="2021-06" db="EMBL/GenBank/DDBJ databases">
        <authorList>
            <person name="Palmer J.M."/>
        </authorList>
    </citation>
    <scope>NUCLEOTIDE SEQUENCE [LARGE SCALE GENOMIC DNA]</scope>
    <source>
        <strain evidence="1 2">AS_MEX2019</strain>
        <tissue evidence="1">Muscle</tissue>
    </source>
</reference>
<name>A0ABV1A3V9_9TELE</name>
<proteinExistence type="predicted"/>
<keyword evidence="2" id="KW-1185">Reference proteome</keyword>
<protein>
    <submittedName>
        <fullName evidence="1">Uncharacterized protein</fullName>
    </submittedName>
</protein>
<evidence type="ECO:0000313" key="1">
    <source>
        <dbReference type="EMBL" id="MEQ2312844.1"/>
    </source>
</evidence>
<comment type="caution">
    <text evidence="1">The sequence shown here is derived from an EMBL/GenBank/DDBJ whole genome shotgun (WGS) entry which is preliminary data.</text>
</comment>
<gene>
    <name evidence="1" type="ORF">AMECASPLE_035378</name>
</gene>
<dbReference type="Proteomes" id="UP001469553">
    <property type="component" value="Unassembled WGS sequence"/>
</dbReference>
<organism evidence="1 2">
    <name type="scientific">Ameca splendens</name>
    <dbReference type="NCBI Taxonomy" id="208324"/>
    <lineage>
        <taxon>Eukaryota</taxon>
        <taxon>Metazoa</taxon>
        <taxon>Chordata</taxon>
        <taxon>Craniata</taxon>
        <taxon>Vertebrata</taxon>
        <taxon>Euteleostomi</taxon>
        <taxon>Actinopterygii</taxon>
        <taxon>Neopterygii</taxon>
        <taxon>Teleostei</taxon>
        <taxon>Neoteleostei</taxon>
        <taxon>Acanthomorphata</taxon>
        <taxon>Ovalentaria</taxon>
        <taxon>Atherinomorphae</taxon>
        <taxon>Cyprinodontiformes</taxon>
        <taxon>Goodeidae</taxon>
        <taxon>Ameca</taxon>
    </lineage>
</organism>
<dbReference type="EMBL" id="JAHRIP010080480">
    <property type="protein sequence ID" value="MEQ2312844.1"/>
    <property type="molecule type" value="Genomic_DNA"/>
</dbReference>
<accession>A0ABV1A3V9</accession>
<sequence length="117" mass="13965">MPDFALSIVLQFWIFDFWRKVSFFCGLKSKIPVYFVWTTTSWQLPVSLSSEPWHKRNLFALQRKNLHSELLIIPHRSLEPYQRNFCAEHSDSQTLNPPWRLDYSNIVSFSSYSINHV</sequence>